<evidence type="ECO:0000259" key="2">
    <source>
        <dbReference type="Pfam" id="PF17900"/>
    </source>
</evidence>
<gene>
    <name evidence="3" type="primary">Hypp9100</name>
    <name evidence="3" type="ORF">BLAG_LOCUS11935</name>
</gene>
<keyword evidence="1" id="KW-1133">Transmembrane helix</keyword>
<dbReference type="GO" id="GO:0042277">
    <property type="term" value="F:peptide binding"/>
    <property type="evidence" value="ECO:0007669"/>
    <property type="project" value="TreeGrafter"/>
</dbReference>
<dbReference type="GO" id="GO:0070006">
    <property type="term" value="F:metalloaminopeptidase activity"/>
    <property type="evidence" value="ECO:0007669"/>
    <property type="project" value="TreeGrafter"/>
</dbReference>
<proteinExistence type="predicted"/>
<feature type="transmembrane region" description="Helical" evidence="1">
    <location>
        <begin position="54"/>
        <end position="75"/>
    </location>
</feature>
<keyword evidence="1" id="KW-0812">Transmembrane</keyword>
<dbReference type="InterPro" id="IPR045357">
    <property type="entry name" value="Aminopeptidase_N-like_N"/>
</dbReference>
<keyword evidence="4" id="KW-1185">Reference proteome</keyword>
<protein>
    <submittedName>
        <fullName evidence="3">Hypp9100 protein</fullName>
    </submittedName>
</protein>
<dbReference type="GO" id="GO:0006508">
    <property type="term" value="P:proteolysis"/>
    <property type="evidence" value="ECO:0007669"/>
    <property type="project" value="TreeGrafter"/>
</dbReference>
<accession>A0A8K0EHE9</accession>
<organism evidence="3 4">
    <name type="scientific">Branchiostoma lanceolatum</name>
    <name type="common">Common lancelet</name>
    <name type="synonym">Amphioxus lanceolatum</name>
    <dbReference type="NCBI Taxonomy" id="7740"/>
    <lineage>
        <taxon>Eukaryota</taxon>
        <taxon>Metazoa</taxon>
        <taxon>Chordata</taxon>
        <taxon>Cephalochordata</taxon>
        <taxon>Leptocardii</taxon>
        <taxon>Amphioxiformes</taxon>
        <taxon>Branchiostomatidae</taxon>
        <taxon>Branchiostoma</taxon>
    </lineage>
</organism>
<dbReference type="SUPFAM" id="SSF63737">
    <property type="entry name" value="Leukotriene A4 hydrolase N-terminal domain"/>
    <property type="match status" value="1"/>
</dbReference>
<dbReference type="PANTHER" id="PTHR11533:SF294">
    <property type="entry name" value="THYROTROPIN-RELEASING HORMONE-DEGRADING ECTOENZYME"/>
    <property type="match status" value="1"/>
</dbReference>
<evidence type="ECO:0000256" key="1">
    <source>
        <dbReference type="SAM" id="Phobius"/>
    </source>
</evidence>
<reference evidence="3" key="1">
    <citation type="submission" date="2022-01" db="EMBL/GenBank/DDBJ databases">
        <authorList>
            <person name="Braso-Vives M."/>
        </authorList>
    </citation>
    <scope>NUCLEOTIDE SEQUENCE</scope>
</reference>
<dbReference type="InterPro" id="IPR050344">
    <property type="entry name" value="Peptidase_M1_aminopeptidases"/>
</dbReference>
<dbReference type="GO" id="GO:0016020">
    <property type="term" value="C:membrane"/>
    <property type="evidence" value="ECO:0007669"/>
    <property type="project" value="TreeGrafter"/>
</dbReference>
<dbReference type="PANTHER" id="PTHR11533">
    <property type="entry name" value="PROTEASE M1 ZINC METALLOPROTEASE"/>
    <property type="match status" value="1"/>
</dbReference>
<dbReference type="Pfam" id="PF17900">
    <property type="entry name" value="Peptidase_M1_N"/>
    <property type="match status" value="1"/>
</dbReference>
<dbReference type="GO" id="GO:0005737">
    <property type="term" value="C:cytoplasm"/>
    <property type="evidence" value="ECO:0007669"/>
    <property type="project" value="TreeGrafter"/>
</dbReference>
<dbReference type="Proteomes" id="UP000838412">
    <property type="component" value="Chromosome 19"/>
</dbReference>
<feature type="domain" description="Aminopeptidase N-like N-terminal" evidence="2">
    <location>
        <begin position="121"/>
        <end position="234"/>
    </location>
</feature>
<sequence>MEDGECDIAIIDGVPPSADGRASMDGSVNRVEQLQEETCERNGEEDERIFVKKWQIACVLMFVLAAVLAAVYFVVIRTKANRSPHNFYTARSSLEPFYPIPTFPTTEGPQEITRLPDYLHPYNYKVKLRLDLSETTFTGSSTINLRCLQATQVIVLDCLEGNITNASVSVVDLTTADVQVVIDLLYDDSEGRLVVYLGKRLQEGRIYKLEIAEFMGEVRMQPPGLYTTDYRHSDGLR</sequence>
<dbReference type="GO" id="GO:0043171">
    <property type="term" value="P:peptide catabolic process"/>
    <property type="evidence" value="ECO:0007669"/>
    <property type="project" value="TreeGrafter"/>
</dbReference>
<dbReference type="GO" id="GO:0008270">
    <property type="term" value="F:zinc ion binding"/>
    <property type="evidence" value="ECO:0007669"/>
    <property type="project" value="TreeGrafter"/>
</dbReference>
<evidence type="ECO:0000313" key="3">
    <source>
        <dbReference type="EMBL" id="CAH1251593.1"/>
    </source>
</evidence>
<name>A0A8K0EHE9_BRALA</name>
<dbReference type="EMBL" id="OV696704">
    <property type="protein sequence ID" value="CAH1251593.1"/>
    <property type="molecule type" value="Genomic_DNA"/>
</dbReference>
<dbReference type="Gene3D" id="2.60.40.1730">
    <property type="entry name" value="tricorn interacting facor f3 domain"/>
    <property type="match status" value="1"/>
</dbReference>
<dbReference type="InterPro" id="IPR042097">
    <property type="entry name" value="Aminopeptidase_N-like_N_sf"/>
</dbReference>
<evidence type="ECO:0000313" key="4">
    <source>
        <dbReference type="Proteomes" id="UP000838412"/>
    </source>
</evidence>
<dbReference type="AlphaFoldDB" id="A0A8K0EHE9"/>
<dbReference type="OrthoDB" id="6750768at2759"/>
<keyword evidence="1" id="KW-0472">Membrane</keyword>
<dbReference type="GO" id="GO:0005615">
    <property type="term" value="C:extracellular space"/>
    <property type="evidence" value="ECO:0007669"/>
    <property type="project" value="TreeGrafter"/>
</dbReference>